<keyword evidence="2" id="KW-1185">Reference proteome</keyword>
<sequence>MYVVKRDGRHEPVHFDKITARLKKLSYRLRAPSTAILCSSPKKSARGPTRQPSRLRLGIIGPPSLRSDVDFLNFDGRLTQILDLDSLRRGLRIKVMYHHYNERSGLEAPLIADDVYEIIMKGLKTGMYYLRSRAAADEIKLTVDISLLKKEPVEEDNLECKMAQVACSLENREECMACGS</sequence>
<dbReference type="EMBL" id="CM007390">
    <property type="protein sequence ID" value="ONK57244.1"/>
    <property type="molecule type" value="Genomic_DNA"/>
</dbReference>
<dbReference type="GO" id="GO:0004748">
    <property type="term" value="F:ribonucleoside-diphosphate reductase activity, thioredoxin disulfide as acceptor"/>
    <property type="evidence" value="ECO:0007669"/>
    <property type="project" value="TreeGrafter"/>
</dbReference>
<proteinExistence type="predicted"/>
<reference evidence="2" key="1">
    <citation type="journal article" date="2017" name="Nat. Commun.">
        <title>The asparagus genome sheds light on the origin and evolution of a young Y chromosome.</title>
        <authorList>
            <person name="Harkess A."/>
            <person name="Zhou J."/>
            <person name="Xu C."/>
            <person name="Bowers J.E."/>
            <person name="Van der Hulst R."/>
            <person name="Ayyampalayam S."/>
            <person name="Mercati F."/>
            <person name="Riccardi P."/>
            <person name="McKain M.R."/>
            <person name="Kakrana A."/>
            <person name="Tang H."/>
            <person name="Ray J."/>
            <person name="Groenendijk J."/>
            <person name="Arikit S."/>
            <person name="Mathioni S.M."/>
            <person name="Nakano M."/>
            <person name="Shan H."/>
            <person name="Telgmann-Rauber A."/>
            <person name="Kanno A."/>
            <person name="Yue Z."/>
            <person name="Chen H."/>
            <person name="Li W."/>
            <person name="Chen Y."/>
            <person name="Xu X."/>
            <person name="Zhang Y."/>
            <person name="Luo S."/>
            <person name="Chen H."/>
            <person name="Gao J."/>
            <person name="Mao Z."/>
            <person name="Pires J.C."/>
            <person name="Luo M."/>
            <person name="Kudrna D."/>
            <person name="Wing R.A."/>
            <person name="Meyers B.C."/>
            <person name="Yi K."/>
            <person name="Kong H."/>
            <person name="Lavrijsen P."/>
            <person name="Sunseri F."/>
            <person name="Falavigna A."/>
            <person name="Ye Y."/>
            <person name="Leebens-Mack J.H."/>
            <person name="Chen G."/>
        </authorList>
    </citation>
    <scope>NUCLEOTIDE SEQUENCE [LARGE SCALE GENOMIC DNA]</scope>
    <source>
        <strain evidence="2">cv. DH0086</strain>
    </source>
</reference>
<dbReference type="GO" id="GO:0005971">
    <property type="term" value="C:ribonucleoside-diphosphate reductase complex"/>
    <property type="evidence" value="ECO:0007669"/>
    <property type="project" value="TreeGrafter"/>
</dbReference>
<dbReference type="OMA" id="CAMISKC"/>
<protein>
    <submittedName>
        <fullName evidence="1">Uncharacterized protein</fullName>
    </submittedName>
</protein>
<dbReference type="AlphaFoldDB" id="A0A5P1E3P7"/>
<gene>
    <name evidence="1" type="ORF">A4U43_C10F18080</name>
</gene>
<dbReference type="GO" id="GO:0009263">
    <property type="term" value="P:deoxyribonucleotide biosynthetic process"/>
    <property type="evidence" value="ECO:0007669"/>
    <property type="project" value="TreeGrafter"/>
</dbReference>
<dbReference type="PANTHER" id="PTHR11573">
    <property type="entry name" value="RIBONUCLEOSIDE-DIPHOSPHATE REDUCTASE LARGE CHAIN"/>
    <property type="match status" value="1"/>
</dbReference>
<dbReference type="InterPro" id="IPR039718">
    <property type="entry name" value="Rrm1"/>
</dbReference>
<dbReference type="Proteomes" id="UP000243459">
    <property type="component" value="Chromosome 10"/>
</dbReference>
<evidence type="ECO:0000313" key="1">
    <source>
        <dbReference type="EMBL" id="ONK57244.1"/>
    </source>
</evidence>
<name>A0A5P1E3P7_ASPOF</name>
<evidence type="ECO:0000313" key="2">
    <source>
        <dbReference type="Proteomes" id="UP000243459"/>
    </source>
</evidence>
<accession>A0A5P1E3P7</accession>
<dbReference type="Gramene" id="ONK57244">
    <property type="protein sequence ID" value="ONK57244"/>
    <property type="gene ID" value="A4U43_C10F18080"/>
</dbReference>
<dbReference type="PANTHER" id="PTHR11573:SF6">
    <property type="entry name" value="RIBONUCLEOSIDE-DIPHOSPHATE REDUCTASE LARGE SUBUNIT"/>
    <property type="match status" value="1"/>
</dbReference>
<organism evidence="1 2">
    <name type="scientific">Asparagus officinalis</name>
    <name type="common">Garden asparagus</name>
    <dbReference type="NCBI Taxonomy" id="4686"/>
    <lineage>
        <taxon>Eukaryota</taxon>
        <taxon>Viridiplantae</taxon>
        <taxon>Streptophyta</taxon>
        <taxon>Embryophyta</taxon>
        <taxon>Tracheophyta</taxon>
        <taxon>Spermatophyta</taxon>
        <taxon>Magnoliopsida</taxon>
        <taxon>Liliopsida</taxon>
        <taxon>Asparagales</taxon>
        <taxon>Asparagaceae</taxon>
        <taxon>Asparagoideae</taxon>
        <taxon>Asparagus</taxon>
    </lineage>
</organism>
<dbReference type="GO" id="GO:0005524">
    <property type="term" value="F:ATP binding"/>
    <property type="evidence" value="ECO:0007669"/>
    <property type="project" value="TreeGrafter"/>
</dbReference>